<comment type="subcellular location">
    <subcellularLocation>
        <location evidence="1">Nucleus</location>
    </subcellularLocation>
</comment>
<evidence type="ECO:0000256" key="2">
    <source>
        <dbReference type="ARBA" id="ARBA00022723"/>
    </source>
</evidence>
<reference evidence="11" key="2">
    <citation type="submission" date="2015-01" db="EMBL/GenBank/DDBJ databases">
        <title>Evolutionary Origins and Diversification of the Mycorrhizal Mutualists.</title>
        <authorList>
            <consortium name="DOE Joint Genome Institute"/>
            <consortium name="Mycorrhizal Genomics Consortium"/>
            <person name="Kohler A."/>
            <person name="Kuo A."/>
            <person name="Nagy L.G."/>
            <person name="Floudas D."/>
            <person name="Copeland A."/>
            <person name="Barry K.W."/>
            <person name="Cichocki N."/>
            <person name="Veneault-Fourrey C."/>
            <person name="LaButti K."/>
            <person name="Lindquist E.A."/>
            <person name="Lipzen A."/>
            <person name="Lundell T."/>
            <person name="Morin E."/>
            <person name="Murat C."/>
            <person name="Riley R."/>
            <person name="Ohm R."/>
            <person name="Sun H."/>
            <person name="Tunlid A."/>
            <person name="Henrissat B."/>
            <person name="Grigoriev I.V."/>
            <person name="Hibbett D.S."/>
            <person name="Martin F."/>
        </authorList>
    </citation>
    <scope>NUCLEOTIDE SEQUENCE [LARGE SCALE GENOMIC DNA]</scope>
    <source>
        <strain evidence="11">MAFF 305830</strain>
    </source>
</reference>
<dbReference type="GO" id="GO:0008270">
    <property type="term" value="F:zinc ion binding"/>
    <property type="evidence" value="ECO:0007669"/>
    <property type="project" value="UniProtKB-KW"/>
</dbReference>
<keyword evidence="5" id="KW-0862">Zinc</keyword>
<feature type="region of interest" description="Disordered" evidence="8">
    <location>
        <begin position="391"/>
        <end position="421"/>
    </location>
</feature>
<dbReference type="EMBL" id="KN824332">
    <property type="protein sequence ID" value="KIM23802.1"/>
    <property type="molecule type" value="Genomic_DNA"/>
</dbReference>
<name>A0A0C2X2W1_SERVB</name>
<dbReference type="PROSITE" id="PS00028">
    <property type="entry name" value="ZINC_FINGER_C2H2_1"/>
    <property type="match status" value="2"/>
</dbReference>
<feature type="compositionally biased region" description="Polar residues" evidence="8">
    <location>
        <begin position="408"/>
        <end position="420"/>
    </location>
</feature>
<dbReference type="InterPro" id="IPR013087">
    <property type="entry name" value="Znf_C2H2_type"/>
</dbReference>
<proteinExistence type="predicted"/>
<gene>
    <name evidence="10" type="ORF">M408DRAFT_11375</name>
</gene>
<keyword evidence="3" id="KW-0677">Repeat</keyword>
<sequence>MLGVEPHFVSMKRPATDPPEIEPFRTRRRFEPPQPAAGLNLVDRPHPSRVSDDEQAHSQAQSVPKVDTSISKPKEHPSLNGATNALNTAVMRKIEPRNGIIHESKQSGHTPMDVVESRPRPRIRLILPREPDPFEMLLDSDDVSDGSVPASPASLRVPPCSPASESAGEEPYQMSFASQSENGKERGRRRSLKMAVVNRPVSPAPVSELFEPEHRLPTPPYYVQHFEEAGFSPYEGDSKSLTQAGRNANTYVRKAKFPRPTKRQKGKGPWAFKDHEEYPRGETPTIEMVLGIDDDDSVPSKKEETEPESDEDEEVSRDPGIATSLTVGIDGSGRFLCKWGACDKSFARNDHLGRHVRVSHLRVRKHRCDPCGMAFIGIKGLRNHEKTHNLNPITTEATTPTEDDQVPQADNSSQTSVSSSWKHELMYLPPSSYYYDHTPEPDGEEET</sequence>
<keyword evidence="4 7" id="KW-0863">Zinc-finger</keyword>
<organism evidence="10 11">
    <name type="scientific">Serendipita vermifera MAFF 305830</name>
    <dbReference type="NCBI Taxonomy" id="933852"/>
    <lineage>
        <taxon>Eukaryota</taxon>
        <taxon>Fungi</taxon>
        <taxon>Dikarya</taxon>
        <taxon>Basidiomycota</taxon>
        <taxon>Agaricomycotina</taxon>
        <taxon>Agaricomycetes</taxon>
        <taxon>Sebacinales</taxon>
        <taxon>Serendipitaceae</taxon>
        <taxon>Serendipita</taxon>
    </lineage>
</organism>
<feature type="domain" description="C2H2-type" evidence="9">
    <location>
        <begin position="366"/>
        <end position="388"/>
    </location>
</feature>
<dbReference type="SMART" id="SM00355">
    <property type="entry name" value="ZnF_C2H2"/>
    <property type="match status" value="2"/>
</dbReference>
<feature type="region of interest" description="Disordered" evidence="8">
    <location>
        <begin position="98"/>
        <end position="117"/>
    </location>
</feature>
<evidence type="ECO:0000256" key="1">
    <source>
        <dbReference type="ARBA" id="ARBA00004123"/>
    </source>
</evidence>
<keyword evidence="11" id="KW-1185">Reference proteome</keyword>
<feature type="compositionally biased region" description="Basic and acidic residues" evidence="8">
    <location>
        <begin position="43"/>
        <end position="56"/>
    </location>
</feature>
<dbReference type="PANTHER" id="PTHR23226:SF416">
    <property type="entry name" value="FI01424P"/>
    <property type="match status" value="1"/>
</dbReference>
<feature type="region of interest" description="Disordered" evidence="8">
    <location>
        <begin position="1"/>
        <end position="86"/>
    </location>
</feature>
<dbReference type="GO" id="GO:0000978">
    <property type="term" value="F:RNA polymerase II cis-regulatory region sequence-specific DNA binding"/>
    <property type="evidence" value="ECO:0007669"/>
    <property type="project" value="TreeGrafter"/>
</dbReference>
<feature type="compositionally biased region" description="Acidic residues" evidence="8">
    <location>
        <begin position="305"/>
        <end position="315"/>
    </location>
</feature>
<dbReference type="HOGENOM" id="CLU_578866_0_0_1"/>
<evidence type="ECO:0000259" key="9">
    <source>
        <dbReference type="PROSITE" id="PS50157"/>
    </source>
</evidence>
<dbReference type="SUPFAM" id="SSF57667">
    <property type="entry name" value="beta-beta-alpha zinc fingers"/>
    <property type="match status" value="1"/>
</dbReference>
<feature type="compositionally biased region" description="Basic and acidic residues" evidence="8">
    <location>
        <begin position="22"/>
        <end position="31"/>
    </location>
</feature>
<dbReference type="InterPro" id="IPR036236">
    <property type="entry name" value="Znf_C2H2_sf"/>
</dbReference>
<evidence type="ECO:0000313" key="10">
    <source>
        <dbReference type="EMBL" id="KIM23802.1"/>
    </source>
</evidence>
<evidence type="ECO:0000256" key="8">
    <source>
        <dbReference type="SAM" id="MobiDB-lite"/>
    </source>
</evidence>
<evidence type="ECO:0000256" key="6">
    <source>
        <dbReference type="ARBA" id="ARBA00023242"/>
    </source>
</evidence>
<dbReference type="AlphaFoldDB" id="A0A0C2X2W1"/>
<dbReference type="GO" id="GO:0005634">
    <property type="term" value="C:nucleus"/>
    <property type="evidence" value="ECO:0007669"/>
    <property type="project" value="UniProtKB-SubCell"/>
</dbReference>
<evidence type="ECO:0000256" key="4">
    <source>
        <dbReference type="ARBA" id="ARBA00022771"/>
    </source>
</evidence>
<feature type="domain" description="C2H2-type" evidence="9">
    <location>
        <begin position="335"/>
        <end position="365"/>
    </location>
</feature>
<accession>A0A0C2X2W1</accession>
<evidence type="ECO:0000256" key="3">
    <source>
        <dbReference type="ARBA" id="ARBA00022737"/>
    </source>
</evidence>
<dbReference type="PANTHER" id="PTHR23226">
    <property type="entry name" value="ZINC FINGER AND SCAN DOMAIN-CONTAINING"/>
    <property type="match status" value="1"/>
</dbReference>
<reference evidence="10 11" key="1">
    <citation type="submission" date="2014-04" db="EMBL/GenBank/DDBJ databases">
        <authorList>
            <consortium name="DOE Joint Genome Institute"/>
            <person name="Kuo A."/>
            <person name="Zuccaro A."/>
            <person name="Kohler A."/>
            <person name="Nagy L.G."/>
            <person name="Floudas D."/>
            <person name="Copeland A."/>
            <person name="Barry K.W."/>
            <person name="Cichocki N."/>
            <person name="Veneault-Fourrey C."/>
            <person name="LaButti K."/>
            <person name="Lindquist E.A."/>
            <person name="Lipzen A."/>
            <person name="Lundell T."/>
            <person name="Morin E."/>
            <person name="Murat C."/>
            <person name="Sun H."/>
            <person name="Tunlid A."/>
            <person name="Henrissat B."/>
            <person name="Grigoriev I.V."/>
            <person name="Hibbett D.S."/>
            <person name="Martin F."/>
            <person name="Nordberg H.P."/>
            <person name="Cantor M.N."/>
            <person name="Hua S.X."/>
        </authorList>
    </citation>
    <scope>NUCLEOTIDE SEQUENCE [LARGE SCALE GENOMIC DNA]</scope>
    <source>
        <strain evidence="10 11">MAFF 305830</strain>
    </source>
</reference>
<dbReference type="Gene3D" id="3.30.160.60">
    <property type="entry name" value="Classic Zinc Finger"/>
    <property type="match status" value="1"/>
</dbReference>
<feature type="compositionally biased region" description="Polar residues" evidence="8">
    <location>
        <begin position="391"/>
        <end position="400"/>
    </location>
</feature>
<protein>
    <recommendedName>
        <fullName evidence="9">C2H2-type domain-containing protein</fullName>
    </recommendedName>
</protein>
<feature type="region of interest" description="Disordered" evidence="8">
    <location>
        <begin position="142"/>
        <end position="192"/>
    </location>
</feature>
<keyword evidence="6" id="KW-0539">Nucleus</keyword>
<feature type="region of interest" description="Disordered" evidence="8">
    <location>
        <begin position="258"/>
        <end position="320"/>
    </location>
</feature>
<dbReference type="Proteomes" id="UP000054097">
    <property type="component" value="Unassembled WGS sequence"/>
</dbReference>
<dbReference type="STRING" id="933852.A0A0C2X2W1"/>
<dbReference type="PROSITE" id="PS50157">
    <property type="entry name" value="ZINC_FINGER_C2H2_2"/>
    <property type="match status" value="2"/>
</dbReference>
<evidence type="ECO:0000256" key="7">
    <source>
        <dbReference type="PROSITE-ProRule" id="PRU00042"/>
    </source>
</evidence>
<evidence type="ECO:0000256" key="5">
    <source>
        <dbReference type="ARBA" id="ARBA00022833"/>
    </source>
</evidence>
<keyword evidence="2" id="KW-0479">Metal-binding</keyword>
<evidence type="ECO:0000313" key="11">
    <source>
        <dbReference type="Proteomes" id="UP000054097"/>
    </source>
</evidence>
<dbReference type="GO" id="GO:0000981">
    <property type="term" value="F:DNA-binding transcription factor activity, RNA polymerase II-specific"/>
    <property type="evidence" value="ECO:0007669"/>
    <property type="project" value="TreeGrafter"/>
</dbReference>
<dbReference type="OrthoDB" id="6365676at2759"/>